<keyword evidence="4" id="KW-1185">Reference proteome</keyword>
<sequence length="158" mass="17882">MGVFMSKFCTQCGNEIEDEDMFCSACGSPTDPQAQHNKNQQNINQNQYVNEPKGPCVKCGSLTPFSSNLCNSCGEVNPHKPKESHSAAIVLGYIFSLFVPIVGIIFAIYLLTRENPDVKKHGFIQIIIAIIIMIISLFLVMFWLSYMNSYSYYNSYYY</sequence>
<feature type="transmembrane region" description="Helical" evidence="1">
    <location>
        <begin position="87"/>
        <end position="111"/>
    </location>
</feature>
<accession>A0A1V6N3X4</accession>
<dbReference type="InterPro" id="IPR026870">
    <property type="entry name" value="Zinc_ribbon_dom"/>
</dbReference>
<comment type="caution">
    <text evidence="3">The sequence shown here is derived from an EMBL/GenBank/DDBJ whole genome shotgun (WGS) entry which is preliminary data.</text>
</comment>
<name>A0A1V6N3X4_METAZ</name>
<evidence type="ECO:0000256" key="1">
    <source>
        <dbReference type="SAM" id="Phobius"/>
    </source>
</evidence>
<keyword evidence="1" id="KW-1133">Transmembrane helix</keyword>
<dbReference type="EMBL" id="JXMW01000004">
    <property type="protein sequence ID" value="OQD59332.1"/>
    <property type="molecule type" value="Genomic_DNA"/>
</dbReference>
<reference evidence="3 4" key="1">
    <citation type="submission" date="2014-12" db="EMBL/GenBank/DDBJ databases">
        <title>Genome sequence of Methanobrevibacter arboriphilicus DH1, DSM1125.</title>
        <authorList>
            <person name="Poehlein A."/>
            <person name="Thauer R.K."/>
            <person name="Seedorf H."/>
            <person name="Daniel R."/>
        </authorList>
    </citation>
    <scope>NUCLEOTIDE SEQUENCE [LARGE SCALE GENOMIC DNA]</scope>
    <source>
        <strain evidence="3 4">DH1</strain>
    </source>
</reference>
<evidence type="ECO:0000313" key="4">
    <source>
        <dbReference type="Proteomes" id="UP000191661"/>
    </source>
</evidence>
<feature type="transmembrane region" description="Helical" evidence="1">
    <location>
        <begin position="123"/>
        <end position="146"/>
    </location>
</feature>
<evidence type="ECO:0000313" key="3">
    <source>
        <dbReference type="EMBL" id="OQD59332.1"/>
    </source>
</evidence>
<dbReference type="AlphaFoldDB" id="A0A1V6N3X4"/>
<keyword evidence="1" id="KW-0812">Transmembrane</keyword>
<dbReference type="Proteomes" id="UP000191661">
    <property type="component" value="Unassembled WGS sequence"/>
</dbReference>
<proteinExistence type="predicted"/>
<keyword evidence="1" id="KW-0472">Membrane</keyword>
<evidence type="ECO:0000259" key="2">
    <source>
        <dbReference type="Pfam" id="PF13240"/>
    </source>
</evidence>
<gene>
    <name evidence="3" type="ORF">MBBAR_4c00610</name>
</gene>
<organism evidence="3 4">
    <name type="scientific">Methanobrevibacter arboriphilus JCM 13429 = DSM 1125</name>
    <dbReference type="NCBI Taxonomy" id="1300164"/>
    <lineage>
        <taxon>Archaea</taxon>
        <taxon>Methanobacteriati</taxon>
        <taxon>Methanobacteriota</taxon>
        <taxon>Methanomada group</taxon>
        <taxon>Methanobacteria</taxon>
        <taxon>Methanobacteriales</taxon>
        <taxon>Methanobacteriaceae</taxon>
        <taxon>Methanobrevibacter</taxon>
    </lineage>
</organism>
<dbReference type="Pfam" id="PF13240">
    <property type="entry name" value="Zn_Ribbon_1"/>
    <property type="match status" value="1"/>
</dbReference>
<protein>
    <recommendedName>
        <fullName evidence="2">Zinc-ribbon domain-containing protein</fullName>
    </recommendedName>
</protein>
<feature type="domain" description="Zinc-ribbon" evidence="2">
    <location>
        <begin position="8"/>
        <end position="29"/>
    </location>
</feature>